<evidence type="ECO:0000313" key="2">
    <source>
        <dbReference type="Proteomes" id="UP000029079"/>
    </source>
</evidence>
<protein>
    <submittedName>
        <fullName evidence="1">Uncharacterized protein</fullName>
    </submittedName>
</protein>
<keyword evidence="2" id="KW-1185">Reference proteome</keyword>
<dbReference type="Proteomes" id="UP000029079">
    <property type="component" value="Chromosome"/>
</dbReference>
<proteinExistence type="predicted"/>
<name>A0A088GGK7_9LACO</name>
<gene>
    <name evidence="1" type="ORF">WS74_0859</name>
</gene>
<dbReference type="EMBL" id="CP009223">
    <property type="protein sequence ID" value="AIM63111.1"/>
    <property type="molecule type" value="Genomic_DNA"/>
</dbReference>
<accession>A0A088GGK7</accession>
<sequence length="68" mass="7169">MAEKLVIQAKNKTSNGLNPVFVSAETHGQIKALAAETGNSIKDLTEAFLQFALANNVVKSSPDGKTPN</sequence>
<dbReference type="RefSeq" id="WP_038536320.1">
    <property type="nucleotide sequence ID" value="NZ_CP009223.1"/>
</dbReference>
<dbReference type="AlphaFoldDB" id="A0A088GGK7"/>
<reference evidence="1 2" key="1">
    <citation type="journal article" date="2014" name="Genome Announc.">
        <title>Complete Genome Sequences of Fish Pathogenic Weissella ceti Strains WS74 and WS105.</title>
        <authorList>
            <person name="Figueiredo H.C."/>
            <person name="Leal C.A."/>
            <person name="Dorella F.A."/>
            <person name="Carvalho A.F."/>
            <person name="Soares S.C."/>
            <person name="Pereira F.L."/>
            <person name="Azevedo V.A."/>
        </authorList>
    </citation>
    <scope>NUCLEOTIDE SEQUENCE [LARGE SCALE GENOMIC DNA]</scope>
    <source>
        <strain evidence="1 2">WS74</strain>
    </source>
</reference>
<dbReference type="KEGG" id="wct:WS74_0859"/>
<evidence type="ECO:0000313" key="1">
    <source>
        <dbReference type="EMBL" id="AIM63111.1"/>
    </source>
</evidence>
<reference evidence="2" key="2">
    <citation type="submission" date="2014-08" db="EMBL/GenBank/DDBJ databases">
        <title>Complete genome of Weissella ceti strain WS74 isolated from diseased rainbow trout in Brazil.</title>
        <authorList>
            <person name="Figueiredo H.C.P."/>
            <person name="Leal C.A.G."/>
            <person name="Pereira F.L."/>
            <person name="Soares S.C."/>
            <person name="Dorella F.A."/>
            <person name="Carvalho A.F."/>
            <person name="Azevedo V.A.C."/>
        </authorList>
    </citation>
    <scope>NUCLEOTIDE SEQUENCE [LARGE SCALE GENOMIC DNA]</scope>
    <source>
        <strain evidence="2">WS74</strain>
    </source>
</reference>
<organism evidence="1 2">
    <name type="scientific">Weissella ceti</name>
    <dbReference type="NCBI Taxonomy" id="759620"/>
    <lineage>
        <taxon>Bacteria</taxon>
        <taxon>Bacillati</taxon>
        <taxon>Bacillota</taxon>
        <taxon>Bacilli</taxon>
        <taxon>Lactobacillales</taxon>
        <taxon>Lactobacillaceae</taxon>
        <taxon>Weissella</taxon>
    </lineage>
</organism>